<dbReference type="PANTHER" id="PTHR43792:SF1">
    <property type="entry name" value="N-ACETYLTRANSFERASE DOMAIN-CONTAINING PROTEIN"/>
    <property type="match status" value="1"/>
</dbReference>
<sequence>MRKLREEDLHDYFEIMKKDEVGKWLGTSRGKTYEETKLLIDKFSKQWEEKGYGVWAVVDKKSGELLGHCGLNFLKETSEIEILYAFDPKFWNYGYATESARAALEYAFEKAKLDRIIALAKPLNIKSSNVIEKIGLKFVGIKEYFGLQLKYYEIFNNKINY</sequence>
<accession>A0A934HV97</accession>
<dbReference type="AlphaFoldDB" id="A0A934HV97"/>
<dbReference type="InterPro" id="IPR016181">
    <property type="entry name" value="Acyl_CoA_acyltransferase"/>
</dbReference>
<reference evidence="2" key="1">
    <citation type="submission" date="2020-12" db="EMBL/GenBank/DDBJ databases">
        <title>Clostridium thailandense sp. nov., a novel acetogenic bacterium isolated from peat land soil in Thailand.</title>
        <authorList>
            <person name="Chaikitkaew S."/>
            <person name="Birkeland N.K."/>
        </authorList>
    </citation>
    <scope>NUCLEOTIDE SEQUENCE</scope>
    <source>
        <strain evidence="2">DSM 17425</strain>
    </source>
</reference>
<organism evidence="2 3">
    <name type="scientific">Clostridium aciditolerans</name>
    <dbReference type="NCBI Taxonomy" id="339861"/>
    <lineage>
        <taxon>Bacteria</taxon>
        <taxon>Bacillati</taxon>
        <taxon>Bacillota</taxon>
        <taxon>Clostridia</taxon>
        <taxon>Eubacteriales</taxon>
        <taxon>Clostridiaceae</taxon>
        <taxon>Clostridium</taxon>
    </lineage>
</organism>
<proteinExistence type="predicted"/>
<name>A0A934HV97_9CLOT</name>
<dbReference type="EMBL" id="JAEEGB010000039">
    <property type="protein sequence ID" value="MBI6875226.1"/>
    <property type="molecule type" value="Genomic_DNA"/>
</dbReference>
<protein>
    <submittedName>
        <fullName evidence="2">GNAT family N-acetyltransferase</fullName>
    </submittedName>
</protein>
<dbReference type="InterPro" id="IPR051531">
    <property type="entry name" value="N-acetyltransferase"/>
</dbReference>
<evidence type="ECO:0000313" key="2">
    <source>
        <dbReference type="EMBL" id="MBI6875226.1"/>
    </source>
</evidence>
<dbReference type="PANTHER" id="PTHR43792">
    <property type="entry name" value="GNAT FAMILY, PUTATIVE (AFU_ORTHOLOGUE AFUA_3G00765)-RELATED-RELATED"/>
    <property type="match status" value="1"/>
</dbReference>
<dbReference type="Gene3D" id="3.40.630.30">
    <property type="match status" value="1"/>
</dbReference>
<keyword evidence="3" id="KW-1185">Reference proteome</keyword>
<evidence type="ECO:0000259" key="1">
    <source>
        <dbReference type="PROSITE" id="PS51186"/>
    </source>
</evidence>
<dbReference type="Proteomes" id="UP000622687">
    <property type="component" value="Unassembled WGS sequence"/>
</dbReference>
<evidence type="ECO:0000313" key="3">
    <source>
        <dbReference type="Proteomes" id="UP000622687"/>
    </source>
</evidence>
<dbReference type="GO" id="GO:0016747">
    <property type="term" value="F:acyltransferase activity, transferring groups other than amino-acyl groups"/>
    <property type="evidence" value="ECO:0007669"/>
    <property type="project" value="InterPro"/>
</dbReference>
<comment type="caution">
    <text evidence="2">The sequence shown here is derived from an EMBL/GenBank/DDBJ whole genome shotgun (WGS) entry which is preliminary data.</text>
</comment>
<dbReference type="PROSITE" id="PS51186">
    <property type="entry name" value="GNAT"/>
    <property type="match status" value="1"/>
</dbReference>
<dbReference type="Pfam" id="PF13302">
    <property type="entry name" value="Acetyltransf_3"/>
    <property type="match status" value="1"/>
</dbReference>
<dbReference type="InterPro" id="IPR000182">
    <property type="entry name" value="GNAT_dom"/>
</dbReference>
<dbReference type="SUPFAM" id="SSF55729">
    <property type="entry name" value="Acyl-CoA N-acyltransferases (Nat)"/>
    <property type="match status" value="1"/>
</dbReference>
<gene>
    <name evidence="2" type="ORF">I6U51_21360</name>
</gene>
<feature type="domain" description="N-acetyltransferase" evidence="1">
    <location>
        <begin position="1"/>
        <end position="158"/>
    </location>
</feature>